<protein>
    <submittedName>
        <fullName evidence="10">Acyl-[acyl-carrier-protein] thioesterase</fullName>
    </submittedName>
</protein>
<name>A0A3D2X719_9FIRM</name>
<evidence type="ECO:0000256" key="6">
    <source>
        <dbReference type="ARBA" id="ARBA00023098"/>
    </source>
</evidence>
<dbReference type="CDD" id="cd00586">
    <property type="entry name" value="4HBT"/>
    <property type="match status" value="1"/>
</dbReference>
<proteinExistence type="inferred from homology"/>
<evidence type="ECO:0000256" key="2">
    <source>
        <dbReference type="ARBA" id="ARBA00022516"/>
    </source>
</evidence>
<evidence type="ECO:0000256" key="5">
    <source>
        <dbReference type="ARBA" id="ARBA00022946"/>
    </source>
</evidence>
<dbReference type="Pfam" id="PF01643">
    <property type="entry name" value="Acyl-ACP_TE"/>
    <property type="match status" value="1"/>
</dbReference>
<dbReference type="Proteomes" id="UP000262969">
    <property type="component" value="Unassembled WGS sequence"/>
</dbReference>
<feature type="domain" description="Acyl-ACP thioesterase-like C-terminal" evidence="9">
    <location>
        <begin position="156"/>
        <end position="211"/>
    </location>
</feature>
<dbReference type="InterPro" id="IPR045023">
    <property type="entry name" value="FATA/B"/>
</dbReference>
<evidence type="ECO:0000313" key="10">
    <source>
        <dbReference type="EMBL" id="HCL02929.1"/>
    </source>
</evidence>
<keyword evidence="4" id="KW-0276">Fatty acid metabolism</keyword>
<keyword evidence="6" id="KW-0443">Lipid metabolism</keyword>
<dbReference type="Gene3D" id="3.10.129.10">
    <property type="entry name" value="Hotdog Thioesterase"/>
    <property type="match status" value="1"/>
</dbReference>
<gene>
    <name evidence="10" type="ORF">DHW61_11055</name>
</gene>
<evidence type="ECO:0000256" key="3">
    <source>
        <dbReference type="ARBA" id="ARBA00022801"/>
    </source>
</evidence>
<accession>A0A3D2X719</accession>
<keyword evidence="2" id="KW-0444">Lipid biosynthesis</keyword>
<dbReference type="PANTHER" id="PTHR31727">
    <property type="entry name" value="OLEOYL-ACYL CARRIER PROTEIN THIOESTERASE 1, CHLOROPLASTIC"/>
    <property type="match status" value="1"/>
</dbReference>
<feature type="domain" description="Acyl-ACP thioesterase N-terminal hotdog" evidence="8">
    <location>
        <begin position="7"/>
        <end position="127"/>
    </location>
</feature>
<dbReference type="InterPro" id="IPR049427">
    <property type="entry name" value="Acyl-ACP_TE_C"/>
</dbReference>
<organism evidence="10 11">
    <name type="scientific">Lachnoclostridium phytofermentans</name>
    <dbReference type="NCBI Taxonomy" id="66219"/>
    <lineage>
        <taxon>Bacteria</taxon>
        <taxon>Bacillati</taxon>
        <taxon>Bacillota</taxon>
        <taxon>Clostridia</taxon>
        <taxon>Lachnospirales</taxon>
        <taxon>Lachnospiraceae</taxon>
    </lineage>
</organism>
<dbReference type="InterPro" id="IPR002864">
    <property type="entry name" value="Acyl-ACP_thioesterase_NHD"/>
</dbReference>
<comment type="caution">
    <text evidence="10">The sequence shown here is derived from an EMBL/GenBank/DDBJ whole genome shotgun (WGS) entry which is preliminary data.</text>
</comment>
<dbReference type="AlphaFoldDB" id="A0A3D2X719"/>
<evidence type="ECO:0000256" key="4">
    <source>
        <dbReference type="ARBA" id="ARBA00022832"/>
    </source>
</evidence>
<evidence type="ECO:0000259" key="9">
    <source>
        <dbReference type="Pfam" id="PF20791"/>
    </source>
</evidence>
<dbReference type="GO" id="GO:0000036">
    <property type="term" value="F:acyl carrier activity"/>
    <property type="evidence" value="ECO:0007669"/>
    <property type="project" value="TreeGrafter"/>
</dbReference>
<dbReference type="GO" id="GO:0016297">
    <property type="term" value="F:fatty acyl-[ACP] hydrolase activity"/>
    <property type="evidence" value="ECO:0007669"/>
    <property type="project" value="InterPro"/>
</dbReference>
<comment type="similarity">
    <text evidence="1">Belongs to the acyl-ACP thioesterase family.</text>
</comment>
<dbReference type="EMBL" id="DPVV01000371">
    <property type="protein sequence ID" value="HCL02929.1"/>
    <property type="molecule type" value="Genomic_DNA"/>
</dbReference>
<dbReference type="Pfam" id="PF20791">
    <property type="entry name" value="Acyl-ACP_TE_C"/>
    <property type="match status" value="1"/>
</dbReference>
<reference evidence="10 11" key="1">
    <citation type="journal article" date="2018" name="Nat. Biotechnol.">
        <title>A standardized bacterial taxonomy based on genome phylogeny substantially revises the tree of life.</title>
        <authorList>
            <person name="Parks D.H."/>
            <person name="Chuvochina M."/>
            <person name="Waite D.W."/>
            <person name="Rinke C."/>
            <person name="Skarshewski A."/>
            <person name="Chaumeil P.A."/>
            <person name="Hugenholtz P."/>
        </authorList>
    </citation>
    <scope>NUCLEOTIDE SEQUENCE [LARGE SCALE GENOMIC DNA]</scope>
    <source>
        <strain evidence="10">UBA11728</strain>
    </source>
</reference>
<evidence type="ECO:0000256" key="1">
    <source>
        <dbReference type="ARBA" id="ARBA00006500"/>
    </source>
</evidence>
<keyword evidence="7" id="KW-0275">Fatty acid biosynthesis</keyword>
<sequence>MYSFDSRVRYSEVDHNKVMTASTIINYFQDCSNFQSDSLGVGIEELTKRSRVWIMSSWQLVINRYPTLGEQITIGTWPYEYNGIYGYRNFILYDEKKEVAAVANSIWVLMDTNLNRPVKITDEDYQAYKNEPAYPMEYADRKIRVPKELISLPSFAVMPSFIDVLNHVNNAQYIRMATDYVDENFQITQMRADYRKSALLGDIIYPEISKTNDCITVVLSDKEGQPYVTVAFYGTTV</sequence>
<evidence type="ECO:0000313" key="11">
    <source>
        <dbReference type="Proteomes" id="UP000262969"/>
    </source>
</evidence>
<keyword evidence="3" id="KW-0378">Hydrolase</keyword>
<evidence type="ECO:0000256" key="7">
    <source>
        <dbReference type="ARBA" id="ARBA00023160"/>
    </source>
</evidence>
<dbReference type="PANTHER" id="PTHR31727:SF6">
    <property type="entry name" value="OLEOYL-ACYL CARRIER PROTEIN THIOESTERASE 1, CHLOROPLASTIC"/>
    <property type="match status" value="1"/>
</dbReference>
<dbReference type="SUPFAM" id="SSF54637">
    <property type="entry name" value="Thioesterase/thiol ester dehydrase-isomerase"/>
    <property type="match status" value="2"/>
</dbReference>
<dbReference type="InterPro" id="IPR029069">
    <property type="entry name" value="HotDog_dom_sf"/>
</dbReference>
<keyword evidence="5" id="KW-0809">Transit peptide</keyword>
<evidence type="ECO:0000259" key="8">
    <source>
        <dbReference type="Pfam" id="PF01643"/>
    </source>
</evidence>